<name>A0A2K8U5Y4_9GAMM</name>
<accession>A0A2K8U5Y4</accession>
<reference evidence="1 2" key="1">
    <citation type="submission" date="2017-03" db="EMBL/GenBank/DDBJ databases">
        <title>Complete genome sequence of Candidatus 'Thiodictyon syntrophicum' sp. nov. strain Cad16T, a photolithoautotroph purple sulfur bacterium isolated from an alpine meromictic lake.</title>
        <authorList>
            <person name="Luedin S.M."/>
            <person name="Pothier J.F."/>
            <person name="Danza F."/>
            <person name="Storelli N."/>
            <person name="Wittwer M."/>
            <person name="Tonolla M."/>
        </authorList>
    </citation>
    <scope>NUCLEOTIDE SEQUENCE [LARGE SCALE GENOMIC DNA]</scope>
    <source>
        <strain evidence="1 2">Cad16T</strain>
    </source>
</reference>
<dbReference type="RefSeq" id="WP_100918765.1">
    <property type="nucleotide sequence ID" value="NZ_CP020370.1"/>
</dbReference>
<gene>
    <name evidence="1" type="ORF">THSYN_08505</name>
</gene>
<protein>
    <submittedName>
        <fullName evidence="1">Uncharacterized protein</fullName>
    </submittedName>
</protein>
<keyword evidence="2" id="KW-1185">Reference proteome</keyword>
<proteinExistence type="predicted"/>
<dbReference type="KEGG" id="tsy:THSYN_08505"/>
<sequence>MQVERRFEQVKNRRVSIELPDCFNDRHVEIIVLALDEPRNETPRVQRCPHPDIAGQVRIYGDILSTVPESDWNLP</sequence>
<organism evidence="1 2">
    <name type="scientific">Candidatus Thiodictyon syntrophicum</name>
    <dbReference type="NCBI Taxonomy" id="1166950"/>
    <lineage>
        <taxon>Bacteria</taxon>
        <taxon>Pseudomonadati</taxon>
        <taxon>Pseudomonadota</taxon>
        <taxon>Gammaproteobacteria</taxon>
        <taxon>Chromatiales</taxon>
        <taxon>Chromatiaceae</taxon>
        <taxon>Thiodictyon</taxon>
    </lineage>
</organism>
<dbReference type="OrthoDB" id="7062970at2"/>
<dbReference type="AlphaFoldDB" id="A0A2K8U5Y4"/>
<dbReference type="Proteomes" id="UP000232638">
    <property type="component" value="Chromosome"/>
</dbReference>
<evidence type="ECO:0000313" key="2">
    <source>
        <dbReference type="Proteomes" id="UP000232638"/>
    </source>
</evidence>
<evidence type="ECO:0000313" key="1">
    <source>
        <dbReference type="EMBL" id="AUB80984.1"/>
    </source>
</evidence>
<dbReference type="EMBL" id="CP020370">
    <property type="protein sequence ID" value="AUB80984.1"/>
    <property type="molecule type" value="Genomic_DNA"/>
</dbReference>